<dbReference type="InterPro" id="IPR050709">
    <property type="entry name" value="Biotin_Carboxyl_Carrier/Decarb"/>
</dbReference>
<gene>
    <name evidence="4" type="ORF">RF819_16400</name>
</gene>
<dbReference type="AlphaFoldDB" id="A0A1T1AVG6"/>
<accession>A0A1T1AVG6</accession>
<dbReference type="STRING" id="28066.RF819_16400"/>
<sequence>MDRFEVVVGDASYEVTLSGDENLSGAVITPGLHPGQGATGNAANSVAKVRKAPVDTPAASPAARPATSSGGGKNAVTAPMPGTILEVNVKAGDTLERGQQVAILDAMKMHNVIGAPRAGVVAEVCVAAQQNVNHGDVIIRLQEK</sequence>
<dbReference type="Proteomes" id="UP000190750">
    <property type="component" value="Unassembled WGS sequence"/>
</dbReference>
<evidence type="ECO:0000313" key="4">
    <source>
        <dbReference type="EMBL" id="OOV08090.1"/>
    </source>
</evidence>
<dbReference type="CDD" id="cd06850">
    <property type="entry name" value="biotinyl_domain"/>
    <property type="match status" value="1"/>
</dbReference>
<dbReference type="EMBL" id="MTJN01000002">
    <property type="protein sequence ID" value="OOV08090.1"/>
    <property type="molecule type" value="Genomic_DNA"/>
</dbReference>
<keyword evidence="1" id="KW-0092">Biotin</keyword>
<evidence type="ECO:0000313" key="5">
    <source>
        <dbReference type="Proteomes" id="UP000190750"/>
    </source>
</evidence>
<organism evidence="4 5">
    <name type="scientific">Rhodoferax fermentans</name>
    <dbReference type="NCBI Taxonomy" id="28066"/>
    <lineage>
        <taxon>Bacteria</taxon>
        <taxon>Pseudomonadati</taxon>
        <taxon>Pseudomonadota</taxon>
        <taxon>Betaproteobacteria</taxon>
        <taxon>Burkholderiales</taxon>
        <taxon>Comamonadaceae</taxon>
        <taxon>Rhodoferax</taxon>
    </lineage>
</organism>
<dbReference type="PROSITE" id="PS50968">
    <property type="entry name" value="BIOTINYL_LIPOYL"/>
    <property type="match status" value="1"/>
</dbReference>
<dbReference type="RefSeq" id="WP_158081303.1">
    <property type="nucleotide sequence ID" value="NZ_MTJN01000002.1"/>
</dbReference>
<keyword evidence="5" id="KW-1185">Reference proteome</keyword>
<evidence type="ECO:0000256" key="1">
    <source>
        <dbReference type="ARBA" id="ARBA00023267"/>
    </source>
</evidence>
<comment type="caution">
    <text evidence="4">The sequence shown here is derived from an EMBL/GenBank/DDBJ whole genome shotgun (WGS) entry which is preliminary data.</text>
</comment>
<dbReference type="InterPro" id="IPR011053">
    <property type="entry name" value="Single_hybrid_motif"/>
</dbReference>
<dbReference type="FunFam" id="2.40.50.100:FF:000003">
    <property type="entry name" value="Acetyl-CoA carboxylase biotin carboxyl carrier protein"/>
    <property type="match status" value="1"/>
</dbReference>
<protein>
    <recommendedName>
        <fullName evidence="3">Lipoyl-binding domain-containing protein</fullName>
    </recommendedName>
</protein>
<dbReference type="SUPFAM" id="SSF51230">
    <property type="entry name" value="Single hybrid motif"/>
    <property type="match status" value="1"/>
</dbReference>
<feature type="domain" description="Lipoyl-binding" evidence="3">
    <location>
        <begin position="61"/>
        <end position="142"/>
    </location>
</feature>
<name>A0A1T1AVG6_RHOFE</name>
<feature type="region of interest" description="Disordered" evidence="2">
    <location>
        <begin position="50"/>
        <end position="79"/>
    </location>
</feature>
<evidence type="ECO:0000259" key="3">
    <source>
        <dbReference type="PROSITE" id="PS50968"/>
    </source>
</evidence>
<proteinExistence type="predicted"/>
<reference evidence="4 5" key="1">
    <citation type="submission" date="2017-01" db="EMBL/GenBank/DDBJ databases">
        <title>Genome sequencing of Rhodoferax fermentans JCM 7819.</title>
        <authorList>
            <person name="Kim Y.J."/>
            <person name="Farh M.E.-A."/>
            <person name="Yang D.-C."/>
        </authorList>
    </citation>
    <scope>NUCLEOTIDE SEQUENCE [LARGE SCALE GENOMIC DNA]</scope>
    <source>
        <strain evidence="4 5">JCM 7819</strain>
    </source>
</reference>
<dbReference type="InterPro" id="IPR000089">
    <property type="entry name" value="Biotin_lipoyl"/>
</dbReference>
<feature type="compositionally biased region" description="Low complexity" evidence="2">
    <location>
        <begin position="56"/>
        <end position="68"/>
    </location>
</feature>
<dbReference type="Pfam" id="PF00364">
    <property type="entry name" value="Biotin_lipoyl"/>
    <property type="match status" value="1"/>
</dbReference>
<dbReference type="Gene3D" id="2.40.50.100">
    <property type="match status" value="1"/>
</dbReference>
<dbReference type="PANTHER" id="PTHR45266">
    <property type="entry name" value="OXALOACETATE DECARBOXYLASE ALPHA CHAIN"/>
    <property type="match status" value="1"/>
</dbReference>
<dbReference type="OrthoDB" id="9760256at2"/>
<evidence type="ECO:0000256" key="2">
    <source>
        <dbReference type="SAM" id="MobiDB-lite"/>
    </source>
</evidence>
<dbReference type="PANTHER" id="PTHR45266:SF3">
    <property type="entry name" value="OXALOACETATE DECARBOXYLASE ALPHA CHAIN"/>
    <property type="match status" value="1"/>
</dbReference>
<dbReference type="InterPro" id="IPR001882">
    <property type="entry name" value="Biotin_BS"/>
</dbReference>
<dbReference type="PROSITE" id="PS00188">
    <property type="entry name" value="BIOTIN"/>
    <property type="match status" value="1"/>
</dbReference>